<organism evidence="1 2">
    <name type="scientific">Devosia soli</name>
    <dbReference type="NCBI Taxonomy" id="361041"/>
    <lineage>
        <taxon>Bacteria</taxon>
        <taxon>Pseudomonadati</taxon>
        <taxon>Pseudomonadota</taxon>
        <taxon>Alphaproteobacteria</taxon>
        <taxon>Hyphomicrobiales</taxon>
        <taxon>Devosiaceae</taxon>
        <taxon>Devosia</taxon>
    </lineage>
</organism>
<comment type="caution">
    <text evidence="1">The sequence shown here is derived from an EMBL/GenBank/DDBJ whole genome shotgun (WGS) entry which is preliminary data.</text>
</comment>
<keyword evidence="2" id="KW-1185">Reference proteome</keyword>
<evidence type="ECO:0000313" key="2">
    <source>
        <dbReference type="Proteomes" id="UP000033514"/>
    </source>
</evidence>
<reference evidence="1 2" key="1">
    <citation type="submission" date="2015-03" db="EMBL/GenBank/DDBJ databases">
        <authorList>
            <person name="Hassan Y.I."/>
            <person name="Lepp D."/>
            <person name="Zhou T."/>
        </authorList>
    </citation>
    <scope>NUCLEOTIDE SEQUENCE [LARGE SCALE GENOMIC DNA]</scope>
    <source>
        <strain evidence="1 2">GH2-10</strain>
    </source>
</reference>
<protein>
    <submittedName>
        <fullName evidence="1">Uncharacterized protein</fullName>
    </submittedName>
</protein>
<sequence length="78" mass="8653">MPEQLVMLAMTAGPQKDVEWIIQRALCFHNVAEITPRGLKLTRFGRRVMAERHGLPVVVGRETVAAAAETGHLGRSFE</sequence>
<dbReference type="EMBL" id="LAJG01000005">
    <property type="protein sequence ID" value="KKB81133.1"/>
    <property type="molecule type" value="Genomic_DNA"/>
</dbReference>
<dbReference type="PATRIC" id="fig|361041.3.peg.3986"/>
<gene>
    <name evidence="1" type="ORF">VW35_02950</name>
</gene>
<accession>A0A0F5LFM3</accession>
<evidence type="ECO:0000313" key="1">
    <source>
        <dbReference type="EMBL" id="KKB81133.1"/>
    </source>
</evidence>
<dbReference type="Proteomes" id="UP000033514">
    <property type="component" value="Unassembled WGS sequence"/>
</dbReference>
<name>A0A0F5LFM3_9HYPH</name>
<dbReference type="AlphaFoldDB" id="A0A0F5LFM3"/>
<proteinExistence type="predicted"/>